<sequence>MKIQILSVMCSILQIVGLVLIVLAKSLPNFTPVLIGIAGFAAIVKYFLPDTESSFNKTLRPVAALVGVGIIVIACTM</sequence>
<evidence type="ECO:0000313" key="3">
    <source>
        <dbReference type="Proteomes" id="UP000230779"/>
    </source>
</evidence>
<protein>
    <submittedName>
        <fullName evidence="2">Uncharacterized protein</fullName>
    </submittedName>
</protein>
<feature type="transmembrane region" description="Helical" evidence="1">
    <location>
        <begin position="6"/>
        <end position="23"/>
    </location>
</feature>
<comment type="caution">
    <text evidence="2">The sequence shown here is derived from an EMBL/GenBank/DDBJ whole genome shotgun (WGS) entry which is preliminary data.</text>
</comment>
<dbReference type="EMBL" id="PFMD01000014">
    <property type="protein sequence ID" value="PIY97112.1"/>
    <property type="molecule type" value="Genomic_DNA"/>
</dbReference>
<proteinExistence type="predicted"/>
<dbReference type="Proteomes" id="UP000230779">
    <property type="component" value="Unassembled WGS sequence"/>
</dbReference>
<organism evidence="2 3">
    <name type="scientific">Candidatus Kerfeldbacteria bacterium CG_4_10_14_0_8_um_filter_42_10</name>
    <dbReference type="NCBI Taxonomy" id="2014248"/>
    <lineage>
        <taxon>Bacteria</taxon>
        <taxon>Candidatus Kerfeldiibacteriota</taxon>
    </lineage>
</organism>
<evidence type="ECO:0000256" key="1">
    <source>
        <dbReference type="SAM" id="Phobius"/>
    </source>
</evidence>
<feature type="transmembrane region" description="Helical" evidence="1">
    <location>
        <begin position="30"/>
        <end position="47"/>
    </location>
</feature>
<keyword evidence="1" id="KW-0472">Membrane</keyword>
<keyword evidence="1" id="KW-1133">Transmembrane helix</keyword>
<dbReference type="AlphaFoldDB" id="A0A2M7RKK6"/>
<gene>
    <name evidence="2" type="ORF">COY66_01235</name>
</gene>
<keyword evidence="1" id="KW-0812">Transmembrane</keyword>
<name>A0A2M7RKK6_9BACT</name>
<reference evidence="2 3" key="1">
    <citation type="submission" date="2017-09" db="EMBL/GenBank/DDBJ databases">
        <title>Depth-based differentiation of microbial function through sediment-hosted aquifers and enrichment of novel symbionts in the deep terrestrial subsurface.</title>
        <authorList>
            <person name="Probst A.J."/>
            <person name="Ladd B."/>
            <person name="Jarett J.K."/>
            <person name="Geller-Mcgrath D.E."/>
            <person name="Sieber C.M."/>
            <person name="Emerson J.B."/>
            <person name="Anantharaman K."/>
            <person name="Thomas B.C."/>
            <person name="Malmstrom R."/>
            <person name="Stieglmeier M."/>
            <person name="Klingl A."/>
            <person name="Woyke T."/>
            <person name="Ryan C.M."/>
            <person name="Banfield J.F."/>
        </authorList>
    </citation>
    <scope>NUCLEOTIDE SEQUENCE [LARGE SCALE GENOMIC DNA]</scope>
    <source>
        <strain evidence="2">CG_4_10_14_0_8_um_filter_42_10</strain>
    </source>
</reference>
<accession>A0A2M7RKK6</accession>
<evidence type="ECO:0000313" key="2">
    <source>
        <dbReference type="EMBL" id="PIY97112.1"/>
    </source>
</evidence>
<feature type="transmembrane region" description="Helical" evidence="1">
    <location>
        <begin position="59"/>
        <end position="76"/>
    </location>
</feature>